<feature type="region of interest" description="Disordered" evidence="1">
    <location>
        <begin position="39"/>
        <end position="58"/>
    </location>
</feature>
<organism evidence="2 3">
    <name type="scientific">Kingdonia uniflora</name>
    <dbReference type="NCBI Taxonomy" id="39325"/>
    <lineage>
        <taxon>Eukaryota</taxon>
        <taxon>Viridiplantae</taxon>
        <taxon>Streptophyta</taxon>
        <taxon>Embryophyta</taxon>
        <taxon>Tracheophyta</taxon>
        <taxon>Spermatophyta</taxon>
        <taxon>Magnoliopsida</taxon>
        <taxon>Ranunculales</taxon>
        <taxon>Circaeasteraceae</taxon>
        <taxon>Kingdonia</taxon>
    </lineage>
</organism>
<accession>A0A7J7L9T1</accession>
<sequence>MIEEKKKGKEERQKKTNANKKNLKTEEVDVPLKKKVKGTKIEDLTDEQLDHQGSPREGLDMVKDLMVDDDVEVGREINLEAISSEYGGDFLEYVKWKKGKIDGEEKAEDDKEQPQVVDDEEVQEMEDSEHKTVVVYYDGKKDVVEEANERTGISFDDCDARHVNYPHHDALVVMLKMRNMMFYTMMIDIDNTIELLFQSTIDQMGLADKVQPSDIDICGFNGSKEERVGNIILPITAGPLILDVVFYVINTKSCYLGKMGHCWLHNMRDILSTYSLALHFEWEGRIHEIKGSQKLARACKNSVVIGPEPSEHQLS</sequence>
<evidence type="ECO:0000313" key="3">
    <source>
        <dbReference type="Proteomes" id="UP000541444"/>
    </source>
</evidence>
<dbReference type="AlphaFoldDB" id="A0A7J7L9T1"/>
<feature type="region of interest" description="Disordered" evidence="1">
    <location>
        <begin position="1"/>
        <end position="29"/>
    </location>
</feature>
<dbReference type="EMBL" id="JACGCM010002501">
    <property type="protein sequence ID" value="KAF6139319.1"/>
    <property type="molecule type" value="Genomic_DNA"/>
</dbReference>
<keyword evidence="3" id="KW-1185">Reference proteome</keyword>
<protein>
    <submittedName>
        <fullName evidence="2">Uncharacterized protein</fullName>
    </submittedName>
</protein>
<dbReference type="OrthoDB" id="2919534at2759"/>
<dbReference type="PANTHER" id="PTHR33240">
    <property type="entry name" value="OS08G0508500 PROTEIN"/>
    <property type="match status" value="1"/>
</dbReference>
<name>A0A7J7L9T1_9MAGN</name>
<proteinExistence type="predicted"/>
<evidence type="ECO:0000256" key="1">
    <source>
        <dbReference type="SAM" id="MobiDB-lite"/>
    </source>
</evidence>
<dbReference type="PANTHER" id="PTHR33240:SF15">
    <property type="entry name" value="GAG-PRO-LIKE PROTEIN"/>
    <property type="match status" value="1"/>
</dbReference>
<reference evidence="2 3" key="1">
    <citation type="journal article" date="2020" name="IScience">
        <title>Genome Sequencing of the Endangered Kingdonia uniflora (Circaeasteraceae, Ranunculales) Reveals Potential Mechanisms of Evolutionary Specialization.</title>
        <authorList>
            <person name="Sun Y."/>
            <person name="Deng T."/>
            <person name="Zhang A."/>
            <person name="Moore M.J."/>
            <person name="Landis J.B."/>
            <person name="Lin N."/>
            <person name="Zhang H."/>
            <person name="Zhang X."/>
            <person name="Huang J."/>
            <person name="Zhang X."/>
            <person name="Sun H."/>
            <person name="Wang H."/>
        </authorList>
    </citation>
    <scope>NUCLEOTIDE SEQUENCE [LARGE SCALE GENOMIC DNA]</scope>
    <source>
        <strain evidence="2">TB1705</strain>
        <tissue evidence="2">Leaf</tissue>
    </source>
</reference>
<dbReference type="Proteomes" id="UP000541444">
    <property type="component" value="Unassembled WGS sequence"/>
</dbReference>
<comment type="caution">
    <text evidence="2">The sequence shown here is derived from an EMBL/GenBank/DDBJ whole genome shotgun (WGS) entry which is preliminary data.</text>
</comment>
<evidence type="ECO:0000313" key="2">
    <source>
        <dbReference type="EMBL" id="KAF6139319.1"/>
    </source>
</evidence>
<feature type="compositionally biased region" description="Basic and acidic residues" evidence="1">
    <location>
        <begin position="1"/>
        <end position="14"/>
    </location>
</feature>
<gene>
    <name evidence="2" type="ORF">GIB67_021529</name>
</gene>